<sequence>MADNSSDEYEDENNKEKKKTSQLTPQRGFSENDDDDDDDDSSETDSDDDDDEHGAPLEGAYDPADYEHLPVSAEVKELFQYISRYTPQLIDLDHKLKPFIPDFIPAVGDIDAFLKVPRPDGKPDNLGLLVLDEPSTKQSDPTVLSLWLTENSKQHNITQHMKVKSLEDAEKNPKAIDTWIESISELHRSKPPATVHYTRTYGSWPLLAKIADVKIMVYLVFLLSQLLQTLGLGPMPDIDTLMQEWSPEFEELLGKVSLPTAEIDCSLAEYIDMICAILDIPVYKSRIQSLHLLFSLYSEFKNSQVRPALEIDFSCSACCLHCPQSAVTLPVTLEEVSAWSYHYPVHNGGDCEAGRGGAGKGRGNRTHVGLRVGEDLQWTLSLTEPSGLMNGSRKHGKKGVHV</sequence>
<dbReference type="GO" id="GO:0031514">
    <property type="term" value="C:motile cilium"/>
    <property type="evidence" value="ECO:0007669"/>
    <property type="project" value="TreeGrafter"/>
</dbReference>
<reference evidence="9" key="1">
    <citation type="submission" date="2019-03" db="EMBL/GenBank/DDBJ databases">
        <title>Genome sequencing and reference-guided assembly of Black Bengal Goat (Capra hircus).</title>
        <authorList>
            <person name="Siddiki A.Z."/>
            <person name="Baten A."/>
            <person name="Billah M."/>
            <person name="Alam M.A.U."/>
            <person name="Shawrob K.S.M."/>
            <person name="Saha S."/>
            <person name="Chowdhury M."/>
            <person name="Rahman A.H."/>
            <person name="Stear M."/>
            <person name="Miah G."/>
            <person name="Das G.B."/>
            <person name="Hossain M.M."/>
            <person name="Kumkum M."/>
            <person name="Islam M.S."/>
            <person name="Mollah A.M."/>
            <person name="Ahsan A."/>
            <person name="Tusar F."/>
            <person name="Khan M.K.I."/>
        </authorList>
    </citation>
    <scope>NUCLEOTIDE SEQUENCE [LARGE SCALE GENOMIC DNA]</scope>
</reference>
<evidence type="ECO:0000256" key="5">
    <source>
        <dbReference type="ARBA" id="ARBA00023069"/>
    </source>
</evidence>
<evidence type="ECO:0000256" key="8">
    <source>
        <dbReference type="SAM" id="MobiDB-lite"/>
    </source>
</evidence>
<evidence type="ECO:0000313" key="9">
    <source>
        <dbReference type="Ensembl" id="ENSCHIP00010032297.1"/>
    </source>
</evidence>
<dbReference type="InterPro" id="IPR022088">
    <property type="entry name" value="Intraflagellar_transp_cmplxB"/>
</dbReference>
<keyword evidence="5" id="KW-0969">Cilium</keyword>
<evidence type="ECO:0000256" key="1">
    <source>
        <dbReference type="ARBA" id="ARBA00004120"/>
    </source>
</evidence>
<name>A0A8C2RQN8_CAPHI</name>
<comment type="subcellular location">
    <subcellularLocation>
        <location evidence="1">Cytoplasm</location>
        <location evidence="1">Cytoskeleton</location>
        <location evidence="1">Cilium basal body</location>
    </subcellularLocation>
</comment>
<evidence type="ECO:0000256" key="7">
    <source>
        <dbReference type="ARBA" id="ARBA00023273"/>
    </source>
</evidence>
<evidence type="ECO:0000256" key="6">
    <source>
        <dbReference type="ARBA" id="ARBA00023212"/>
    </source>
</evidence>
<dbReference type="GO" id="GO:0005815">
    <property type="term" value="C:microtubule organizing center"/>
    <property type="evidence" value="ECO:0007669"/>
    <property type="project" value="TreeGrafter"/>
</dbReference>
<dbReference type="PANTHER" id="PTHR13376">
    <property type="entry name" value="INTRAFLAGELLAR TRANSPORT PROTEIN 46 HOMOLOG"/>
    <property type="match status" value="1"/>
</dbReference>
<dbReference type="AlphaFoldDB" id="A0A8C2RQN8"/>
<reference evidence="9" key="2">
    <citation type="submission" date="2025-08" db="UniProtKB">
        <authorList>
            <consortium name="Ensembl"/>
        </authorList>
    </citation>
    <scope>IDENTIFICATION</scope>
</reference>
<protein>
    <recommendedName>
        <fullName evidence="3">Intraflagellar transport protein 46 homolog</fullName>
    </recommendedName>
</protein>
<feature type="compositionally biased region" description="Acidic residues" evidence="8">
    <location>
        <begin position="1"/>
        <end position="13"/>
    </location>
</feature>
<keyword evidence="6" id="KW-0206">Cytoskeleton</keyword>
<dbReference type="GO" id="GO:0030992">
    <property type="term" value="C:intraciliary transport particle B"/>
    <property type="evidence" value="ECO:0007669"/>
    <property type="project" value="TreeGrafter"/>
</dbReference>
<dbReference type="GO" id="GO:0060271">
    <property type="term" value="P:cilium assembly"/>
    <property type="evidence" value="ECO:0007669"/>
    <property type="project" value="TreeGrafter"/>
</dbReference>
<dbReference type="GO" id="GO:0042073">
    <property type="term" value="P:intraciliary transport"/>
    <property type="evidence" value="ECO:0007669"/>
    <property type="project" value="InterPro"/>
</dbReference>
<comment type="similarity">
    <text evidence="2">Belongs to the IFT46 family.</text>
</comment>
<feature type="compositionally biased region" description="Acidic residues" evidence="8">
    <location>
        <begin position="31"/>
        <end position="52"/>
    </location>
</feature>
<evidence type="ECO:0000256" key="2">
    <source>
        <dbReference type="ARBA" id="ARBA00007700"/>
    </source>
</evidence>
<evidence type="ECO:0000256" key="4">
    <source>
        <dbReference type="ARBA" id="ARBA00022490"/>
    </source>
</evidence>
<keyword evidence="4" id="KW-0963">Cytoplasm</keyword>
<dbReference type="PANTHER" id="PTHR13376:SF0">
    <property type="entry name" value="INTRAFLAGELLAR TRANSPORT PROTEIN 46 HOMOLOG"/>
    <property type="match status" value="1"/>
</dbReference>
<dbReference type="Ensembl" id="ENSCHIT00010045455.1">
    <property type="protein sequence ID" value="ENSCHIP00010032297.1"/>
    <property type="gene ID" value="ENSCHIG00010023566.1"/>
</dbReference>
<evidence type="ECO:0000256" key="3">
    <source>
        <dbReference type="ARBA" id="ARBA00017206"/>
    </source>
</evidence>
<feature type="region of interest" description="Disordered" evidence="8">
    <location>
        <begin position="1"/>
        <end position="65"/>
    </location>
</feature>
<keyword evidence="7" id="KW-0966">Cell projection</keyword>
<proteinExistence type="inferred from homology"/>
<dbReference type="Pfam" id="PF12317">
    <property type="entry name" value="IFT46_B_C"/>
    <property type="match status" value="2"/>
</dbReference>
<accession>A0A8C2RQN8</accession>
<organism evidence="9">
    <name type="scientific">Capra hircus</name>
    <name type="common">Goat</name>
    <dbReference type="NCBI Taxonomy" id="9925"/>
    <lineage>
        <taxon>Eukaryota</taxon>
        <taxon>Metazoa</taxon>
        <taxon>Chordata</taxon>
        <taxon>Craniata</taxon>
        <taxon>Vertebrata</taxon>
        <taxon>Euteleostomi</taxon>
        <taxon>Mammalia</taxon>
        <taxon>Eutheria</taxon>
        <taxon>Laurasiatheria</taxon>
        <taxon>Artiodactyla</taxon>
        <taxon>Ruminantia</taxon>
        <taxon>Pecora</taxon>
        <taxon>Bovidae</taxon>
        <taxon>Caprinae</taxon>
        <taxon>Capra</taxon>
    </lineage>
</organism>